<accession>A0A1F5P4X4</accession>
<dbReference type="PANTHER" id="PTHR32432">
    <property type="entry name" value="CELL DIVISION PROTEIN FTSA-RELATED"/>
    <property type="match status" value="1"/>
</dbReference>
<proteinExistence type="predicted"/>
<evidence type="ECO:0000313" key="2">
    <source>
        <dbReference type="Proteomes" id="UP000176786"/>
    </source>
</evidence>
<dbReference type="InterPro" id="IPR043129">
    <property type="entry name" value="ATPase_NBD"/>
</dbReference>
<dbReference type="InterPro" id="IPR005883">
    <property type="entry name" value="PilM"/>
</dbReference>
<organism evidence="1 2">
    <name type="scientific">Candidatus Doudnabacteria bacterium RIFCSPHIGHO2_02_FULL_46_11</name>
    <dbReference type="NCBI Taxonomy" id="1817832"/>
    <lineage>
        <taxon>Bacteria</taxon>
        <taxon>Candidatus Doudnaibacteriota</taxon>
    </lineage>
</organism>
<dbReference type="PANTHER" id="PTHR32432:SF3">
    <property type="entry name" value="ETHANOLAMINE UTILIZATION PROTEIN EUTJ"/>
    <property type="match status" value="1"/>
</dbReference>
<gene>
    <name evidence="1" type="ORF">A3J48_02155</name>
</gene>
<dbReference type="SUPFAM" id="SSF53067">
    <property type="entry name" value="Actin-like ATPase domain"/>
    <property type="match status" value="2"/>
</dbReference>
<dbReference type="Pfam" id="PF11104">
    <property type="entry name" value="PilM_2"/>
    <property type="match status" value="1"/>
</dbReference>
<evidence type="ECO:0008006" key="3">
    <source>
        <dbReference type="Google" id="ProtNLM"/>
    </source>
</evidence>
<evidence type="ECO:0000313" key="1">
    <source>
        <dbReference type="EMBL" id="OGE84896.1"/>
    </source>
</evidence>
<dbReference type="EMBL" id="MFES01000031">
    <property type="protein sequence ID" value="OGE84896.1"/>
    <property type="molecule type" value="Genomic_DNA"/>
</dbReference>
<dbReference type="PIRSF" id="PIRSF019169">
    <property type="entry name" value="PilM"/>
    <property type="match status" value="1"/>
</dbReference>
<dbReference type="InterPro" id="IPR050696">
    <property type="entry name" value="FtsA/MreB"/>
</dbReference>
<protein>
    <recommendedName>
        <fullName evidence="3">SHS2 domain-containing protein</fullName>
    </recommendedName>
</protein>
<dbReference type="Proteomes" id="UP000176786">
    <property type="component" value="Unassembled WGS sequence"/>
</dbReference>
<sequence>MFFSKIDNPIGLDLSDLSVKLVQLNRKGPGLELSAYADVSLPGGLLEHDLIQNREALVDYLKRVFSNKDSHKGKFAGRSIVASIPESKAFVRVINLPSLMPEELVTAVPIEAEQYIPLPIGEMQVDWQVVARSDAGLQVFITATPKSYIEELLSVFSDAGLVVQSIEAESAAIVRALLKKSDNPPGTLILDMNASRTSFILYVANSIQFTSSIPMAGNALTDAIAQRLKLNKTEAEKIKRHYGISSYSLPGEKVSPETATTISEVVIALEPVLNNLYDEMKNTIKFYEEHNLSGTSGAVIQEIIICGGTSKLPNLSEYLQGKIQADNEFSRRGIKVSLGDAWRNIIENGPPPFSQREALSYTTALGLALRNYEIS</sequence>
<dbReference type="Gene3D" id="3.30.420.40">
    <property type="match status" value="2"/>
</dbReference>
<dbReference type="CDD" id="cd24049">
    <property type="entry name" value="ASKHA_NBD_PilM"/>
    <property type="match status" value="1"/>
</dbReference>
<dbReference type="NCBIfam" id="TIGR01175">
    <property type="entry name" value="pilM"/>
    <property type="match status" value="1"/>
</dbReference>
<dbReference type="AlphaFoldDB" id="A0A1F5P4X4"/>
<dbReference type="STRING" id="1817832.A3J48_02155"/>
<dbReference type="Gene3D" id="3.30.1490.300">
    <property type="match status" value="1"/>
</dbReference>
<comment type="caution">
    <text evidence="1">The sequence shown here is derived from an EMBL/GenBank/DDBJ whole genome shotgun (WGS) entry which is preliminary data.</text>
</comment>
<reference evidence="1 2" key="1">
    <citation type="journal article" date="2016" name="Nat. Commun.">
        <title>Thousands of microbial genomes shed light on interconnected biogeochemical processes in an aquifer system.</title>
        <authorList>
            <person name="Anantharaman K."/>
            <person name="Brown C.T."/>
            <person name="Hug L.A."/>
            <person name="Sharon I."/>
            <person name="Castelle C.J."/>
            <person name="Probst A.J."/>
            <person name="Thomas B.C."/>
            <person name="Singh A."/>
            <person name="Wilkins M.J."/>
            <person name="Karaoz U."/>
            <person name="Brodie E.L."/>
            <person name="Williams K.H."/>
            <person name="Hubbard S.S."/>
            <person name="Banfield J.F."/>
        </authorList>
    </citation>
    <scope>NUCLEOTIDE SEQUENCE [LARGE SCALE GENOMIC DNA]</scope>
</reference>
<name>A0A1F5P4X4_9BACT</name>